<comment type="caution">
    <text evidence="1">The sequence shown here is derived from an EMBL/GenBank/DDBJ whole genome shotgun (WGS) entry which is preliminary data.</text>
</comment>
<protein>
    <submittedName>
        <fullName evidence="1">Uncharacterized protein</fullName>
    </submittedName>
</protein>
<reference evidence="1 2" key="1">
    <citation type="journal article" date="2022" name="Hortic Res">
        <title>A haplotype resolved chromosomal level avocado genome allows analysis of novel avocado genes.</title>
        <authorList>
            <person name="Nath O."/>
            <person name="Fletcher S.J."/>
            <person name="Hayward A."/>
            <person name="Shaw L.M."/>
            <person name="Masouleh A.K."/>
            <person name="Furtado A."/>
            <person name="Henry R.J."/>
            <person name="Mitter N."/>
        </authorList>
    </citation>
    <scope>NUCLEOTIDE SEQUENCE [LARGE SCALE GENOMIC DNA]</scope>
    <source>
        <strain evidence="2">cv. Hass</strain>
    </source>
</reference>
<sequence length="540" mass="59964">MILIPFSSSLPNISIGIIKIQKLGAACLKGNRDHNVATTNPLELRPTSPENFFAGYNLKASVQQDQRIQQYPYPLLFTCEVMGINNIPKIAATVSFLLFANLCYMQTFSAISTILATNDTIKDGDTLVSEGEDFALGFFSPHNSTNRYVGIWYNKIRPETIVWVANRDTPLADSSGIIKIDVNGDLVILDGRGGAIWSTNISTLAKVAHAELLDTGNLQLRELDSDNNRRRVLWESFNYTSDTILPSMKLYADPKRNDTRLGLTSWRSTSDPSPGNFSLGIDPQTLPQVVIWDGADLRWRSGPWDGRTYLGVPDMDYTYLSGYNLIRNSDGVLEFSYDYFNGSFYTRPGTECDLYGRCGPNGRCSMSSSPICNCLKGFEPKYDGEWNSGNWSGGCVRSKQLKCEKNGNGSWKRDGFLKMEKIKVPDVPVSLAAGSLTECEDKCQKNCSCVAYAYDSMIGCMIWGGDLMDIQQFAKGGVDFNIRLPASELGQWKRETYVAFYLVAYKGVLHFFTSCSLVLLISSQVSQVDIKCEVEVGDGC</sequence>
<proteinExistence type="predicted"/>
<organism evidence="1 2">
    <name type="scientific">Persea americana</name>
    <name type="common">Avocado</name>
    <dbReference type="NCBI Taxonomy" id="3435"/>
    <lineage>
        <taxon>Eukaryota</taxon>
        <taxon>Viridiplantae</taxon>
        <taxon>Streptophyta</taxon>
        <taxon>Embryophyta</taxon>
        <taxon>Tracheophyta</taxon>
        <taxon>Spermatophyta</taxon>
        <taxon>Magnoliopsida</taxon>
        <taxon>Magnoliidae</taxon>
        <taxon>Laurales</taxon>
        <taxon>Lauraceae</taxon>
        <taxon>Persea</taxon>
    </lineage>
</organism>
<dbReference type="Proteomes" id="UP001234297">
    <property type="component" value="Chromosome 7"/>
</dbReference>
<dbReference type="EMBL" id="CM056815">
    <property type="protein sequence ID" value="KAJ8629031.1"/>
    <property type="molecule type" value="Genomic_DNA"/>
</dbReference>
<evidence type="ECO:0000313" key="2">
    <source>
        <dbReference type="Proteomes" id="UP001234297"/>
    </source>
</evidence>
<keyword evidence="2" id="KW-1185">Reference proteome</keyword>
<name>A0ACC2L777_PERAE</name>
<accession>A0ACC2L777</accession>
<gene>
    <name evidence="1" type="ORF">MRB53_022354</name>
</gene>
<evidence type="ECO:0000313" key="1">
    <source>
        <dbReference type="EMBL" id="KAJ8629031.1"/>
    </source>
</evidence>